<evidence type="ECO:0000259" key="6">
    <source>
        <dbReference type="PROSITE" id="PS50893"/>
    </source>
</evidence>
<dbReference type="CDD" id="cd03221">
    <property type="entry name" value="ABCF_EF-3"/>
    <property type="match status" value="2"/>
</dbReference>
<dbReference type="PANTHER" id="PTHR42855">
    <property type="entry name" value="ABC TRANSPORTER ATP-BINDING SUBUNIT"/>
    <property type="match status" value="1"/>
</dbReference>
<keyword evidence="1" id="KW-0677">Repeat</keyword>
<feature type="domain" description="ABC transporter" evidence="6">
    <location>
        <begin position="4"/>
        <end position="264"/>
    </location>
</feature>
<dbReference type="Gene3D" id="1.10.287.380">
    <property type="entry name" value="Valyl-tRNA synthetase, C-terminal domain"/>
    <property type="match status" value="1"/>
</dbReference>
<dbReference type="GO" id="GO:0016887">
    <property type="term" value="F:ATP hydrolysis activity"/>
    <property type="evidence" value="ECO:0007669"/>
    <property type="project" value="InterPro"/>
</dbReference>
<dbReference type="InterPro" id="IPR037118">
    <property type="entry name" value="Val-tRNA_synth_C_sf"/>
</dbReference>
<dbReference type="Gene3D" id="3.40.50.300">
    <property type="entry name" value="P-loop containing nucleotide triphosphate hydrolases"/>
    <property type="match status" value="2"/>
</dbReference>
<feature type="compositionally biased region" description="Basic and acidic residues" evidence="5">
    <location>
        <begin position="551"/>
        <end position="568"/>
    </location>
</feature>
<reference evidence="7" key="1">
    <citation type="journal article" date="2013" name="Int. J. Syst. Evol. Microbiol.">
        <title>Polycladomyces abyssicola gen. nov., sp. nov., a thermophilic filamentous bacterium isolated from hemipelagic sediment.</title>
        <authorList>
            <person name="Tsubouchi T."/>
            <person name="Shimane Y."/>
            <person name="Mori K."/>
            <person name="Usui K."/>
            <person name="Hiraki T."/>
            <person name="Tame A."/>
            <person name="Uematsu K."/>
            <person name="Maruyama T."/>
            <person name="Hatada Y."/>
        </authorList>
    </citation>
    <scope>NUCLEOTIDE SEQUENCE</scope>
    <source>
        <strain evidence="7">JIR-001</strain>
    </source>
</reference>
<evidence type="ECO:0000256" key="1">
    <source>
        <dbReference type="ARBA" id="ARBA00022737"/>
    </source>
</evidence>
<dbReference type="GO" id="GO:0005524">
    <property type="term" value="F:ATP binding"/>
    <property type="evidence" value="ECO:0007669"/>
    <property type="project" value="UniProtKB-KW"/>
</dbReference>
<gene>
    <name evidence="7" type="primary">uup</name>
    <name evidence="7" type="ORF">JIR001_03240</name>
</gene>
<dbReference type="InterPro" id="IPR003439">
    <property type="entry name" value="ABC_transporter-like_ATP-bd"/>
</dbReference>
<feature type="domain" description="ABC transporter" evidence="6">
    <location>
        <begin position="332"/>
        <end position="546"/>
    </location>
</feature>
<evidence type="ECO:0000256" key="3">
    <source>
        <dbReference type="ARBA" id="ARBA00022840"/>
    </source>
</evidence>
<feature type="region of interest" description="Disordered" evidence="5">
    <location>
        <begin position="538"/>
        <end position="568"/>
    </location>
</feature>
<dbReference type="AlphaFoldDB" id="A0A8D5UDL3"/>
<keyword evidence="3 7" id="KW-0067">ATP-binding</keyword>
<sequence>MVLLQAKGIEKSFGATPVLRQADMMIREKERIGLIGVNGAGKSTLVKILIGQIPPDSGELHVAKNARIGYLAQDAGLVSERTMWDEMLSVFEHVRDMERELRRMEQEMGSAEVLSDPARYQQIMDQYAALQTRFEEAGGYGYEARIRGALHGLGLADLPWTETRCSALSGGQKTRLALAKLLLEEPDLLILDEPTNYLDMNALAWLEQTLANYPGALLVISHDRYFLDRFAQTIYEIEQGRTTKYAGNYTDYVRQKEVMLAQLEKVYEQQQEEIRKMEEFIRRNIARASTSKRAQSRQKALEKMERIEKPFRSDAAAAIRFETSVTSGRQVLQVENLCIGYDAAAPLARNLTFQLERGERVALIGPNGVGKTTLLKTIAGKIALLDGNVRTGTGVMMDFYDQEQEELDPASTVLDELWNAHPELNLTQIRTVLGQFLFQGDDVYKQVKELSGGEKARLSLAKRMLNRANFLLMDEPTNHLDMRSKERLEEALSGYTGTLLFVSHDRYFINRLATRILELSPDGVRSYPGNYDDYLVKRNEETPKSVQNDVKPAEAHREENRKKRQEERRRQQIIARLEQEIEELEQQRAKIHEQLCQPDVYTDPEESRRLQEELARVETALNEKTEEWAEMAE</sequence>
<keyword evidence="2" id="KW-0547">Nucleotide-binding</keyword>
<dbReference type="KEGG" id="pabs:JIR001_03240"/>
<evidence type="ECO:0000313" key="7">
    <source>
        <dbReference type="EMBL" id="BCU80541.1"/>
    </source>
</evidence>
<dbReference type="SMART" id="SM00382">
    <property type="entry name" value="AAA"/>
    <property type="match status" value="2"/>
</dbReference>
<dbReference type="InterPro" id="IPR051309">
    <property type="entry name" value="ABCF_ATPase"/>
</dbReference>
<dbReference type="Pfam" id="PF12848">
    <property type="entry name" value="ABC_tran_Xtn"/>
    <property type="match status" value="1"/>
</dbReference>
<reference evidence="7" key="2">
    <citation type="journal article" date="2021" name="Microbiol. Resour. Announc.">
        <title>Complete Genome Sequence of Polycladomyces abyssicola JIR-001T, Isolated from Hemipelagic Sediment in Deep Seawater.</title>
        <authorList>
            <person name="Tsubouchi T."/>
            <person name="Kaneko Y."/>
        </authorList>
    </citation>
    <scope>NUCLEOTIDE SEQUENCE</scope>
    <source>
        <strain evidence="7">JIR-001</strain>
    </source>
</reference>
<evidence type="ECO:0000256" key="2">
    <source>
        <dbReference type="ARBA" id="ARBA00022741"/>
    </source>
</evidence>
<dbReference type="Pfam" id="PF00005">
    <property type="entry name" value="ABC_tran"/>
    <property type="match status" value="2"/>
</dbReference>
<dbReference type="InterPro" id="IPR003593">
    <property type="entry name" value="AAA+_ATPase"/>
</dbReference>
<keyword evidence="4" id="KW-0175">Coiled coil</keyword>
<dbReference type="InterPro" id="IPR032781">
    <property type="entry name" value="ABC_tran_Xtn"/>
</dbReference>
<evidence type="ECO:0000256" key="5">
    <source>
        <dbReference type="SAM" id="MobiDB-lite"/>
    </source>
</evidence>
<dbReference type="Pfam" id="PF16326">
    <property type="entry name" value="ABC_tran_CTD"/>
    <property type="match status" value="1"/>
</dbReference>
<dbReference type="SUPFAM" id="SSF52540">
    <property type="entry name" value="P-loop containing nucleoside triphosphate hydrolases"/>
    <property type="match status" value="2"/>
</dbReference>
<dbReference type="GO" id="GO:0003677">
    <property type="term" value="F:DNA binding"/>
    <property type="evidence" value="ECO:0007669"/>
    <property type="project" value="InterPro"/>
</dbReference>
<organism evidence="7 8">
    <name type="scientific">Polycladomyces abyssicola</name>
    <dbReference type="NCBI Taxonomy" id="1125966"/>
    <lineage>
        <taxon>Bacteria</taxon>
        <taxon>Bacillati</taxon>
        <taxon>Bacillota</taxon>
        <taxon>Bacilli</taxon>
        <taxon>Bacillales</taxon>
        <taxon>Thermoactinomycetaceae</taxon>
        <taxon>Polycladomyces</taxon>
    </lineage>
</organism>
<dbReference type="InterPro" id="IPR032524">
    <property type="entry name" value="ABC_tran_C"/>
</dbReference>
<dbReference type="PROSITE" id="PS00211">
    <property type="entry name" value="ABC_TRANSPORTER_1"/>
    <property type="match status" value="1"/>
</dbReference>
<evidence type="ECO:0000256" key="4">
    <source>
        <dbReference type="SAM" id="Coils"/>
    </source>
</evidence>
<proteinExistence type="predicted"/>
<feature type="coiled-coil region" evidence="4">
    <location>
        <begin position="253"/>
        <end position="280"/>
    </location>
</feature>
<dbReference type="FunFam" id="3.40.50.300:FF:000011">
    <property type="entry name" value="Putative ABC transporter ATP-binding component"/>
    <property type="match status" value="1"/>
</dbReference>
<dbReference type="PROSITE" id="PS50893">
    <property type="entry name" value="ABC_TRANSPORTER_2"/>
    <property type="match status" value="2"/>
</dbReference>
<keyword evidence="8" id="KW-1185">Reference proteome</keyword>
<feature type="coiled-coil region" evidence="4">
    <location>
        <begin position="87"/>
        <end position="114"/>
    </location>
</feature>
<dbReference type="InterPro" id="IPR027417">
    <property type="entry name" value="P-loop_NTPase"/>
</dbReference>
<dbReference type="EMBL" id="AP024601">
    <property type="protein sequence ID" value="BCU80541.1"/>
    <property type="molecule type" value="Genomic_DNA"/>
</dbReference>
<dbReference type="Proteomes" id="UP000677436">
    <property type="component" value="Chromosome"/>
</dbReference>
<evidence type="ECO:0000313" key="8">
    <source>
        <dbReference type="Proteomes" id="UP000677436"/>
    </source>
</evidence>
<protein>
    <submittedName>
        <fullName evidence="7">ABC transporter ATP-binding protein</fullName>
    </submittedName>
</protein>
<dbReference type="PANTHER" id="PTHR42855:SF2">
    <property type="entry name" value="DRUG RESISTANCE ABC TRANSPORTER,ATP-BINDING PROTEIN"/>
    <property type="match status" value="1"/>
</dbReference>
<name>A0A8D5UDL3_9BACL</name>
<dbReference type="FunFam" id="3.40.50.300:FF:000309">
    <property type="entry name" value="ABC transporter ATP-binding protein"/>
    <property type="match status" value="1"/>
</dbReference>
<dbReference type="RefSeq" id="WP_212773905.1">
    <property type="nucleotide sequence ID" value="NZ_AP024601.1"/>
</dbReference>
<dbReference type="InterPro" id="IPR017871">
    <property type="entry name" value="ABC_transporter-like_CS"/>
</dbReference>
<accession>A0A8D5UDL3</accession>